<feature type="compositionally biased region" description="Polar residues" evidence="1">
    <location>
        <begin position="1249"/>
        <end position="1262"/>
    </location>
</feature>
<protein>
    <submittedName>
        <fullName evidence="2">Uncharacterized protein</fullName>
    </submittedName>
</protein>
<reference evidence="2" key="1">
    <citation type="submission" date="2023-03" db="EMBL/GenBank/DDBJ databases">
        <title>Massive genome expansion in bonnet fungi (Mycena s.s.) driven by repeated elements and novel gene families across ecological guilds.</title>
        <authorList>
            <consortium name="Lawrence Berkeley National Laboratory"/>
            <person name="Harder C.B."/>
            <person name="Miyauchi S."/>
            <person name="Viragh M."/>
            <person name="Kuo A."/>
            <person name="Thoen E."/>
            <person name="Andreopoulos B."/>
            <person name="Lu D."/>
            <person name="Skrede I."/>
            <person name="Drula E."/>
            <person name="Henrissat B."/>
            <person name="Morin E."/>
            <person name="Kohler A."/>
            <person name="Barry K."/>
            <person name="LaButti K."/>
            <person name="Morin E."/>
            <person name="Salamov A."/>
            <person name="Lipzen A."/>
            <person name="Mereny Z."/>
            <person name="Hegedus B."/>
            <person name="Baldrian P."/>
            <person name="Stursova M."/>
            <person name="Weitz H."/>
            <person name="Taylor A."/>
            <person name="Grigoriev I.V."/>
            <person name="Nagy L.G."/>
            <person name="Martin F."/>
            <person name="Kauserud H."/>
        </authorList>
    </citation>
    <scope>NUCLEOTIDE SEQUENCE</scope>
    <source>
        <strain evidence="2">9284</strain>
    </source>
</reference>
<feature type="compositionally biased region" description="Pro residues" evidence="1">
    <location>
        <begin position="1211"/>
        <end position="1220"/>
    </location>
</feature>
<proteinExistence type="predicted"/>
<feature type="compositionally biased region" description="Low complexity" evidence="1">
    <location>
        <begin position="351"/>
        <end position="363"/>
    </location>
</feature>
<evidence type="ECO:0000313" key="2">
    <source>
        <dbReference type="EMBL" id="KAJ7638845.1"/>
    </source>
</evidence>
<organism evidence="2 3">
    <name type="scientific">Roridomyces roridus</name>
    <dbReference type="NCBI Taxonomy" id="1738132"/>
    <lineage>
        <taxon>Eukaryota</taxon>
        <taxon>Fungi</taxon>
        <taxon>Dikarya</taxon>
        <taxon>Basidiomycota</taxon>
        <taxon>Agaricomycotina</taxon>
        <taxon>Agaricomycetes</taxon>
        <taxon>Agaricomycetidae</taxon>
        <taxon>Agaricales</taxon>
        <taxon>Marasmiineae</taxon>
        <taxon>Mycenaceae</taxon>
        <taxon>Roridomyces</taxon>
    </lineage>
</organism>
<evidence type="ECO:0000256" key="1">
    <source>
        <dbReference type="SAM" id="MobiDB-lite"/>
    </source>
</evidence>
<feature type="compositionally biased region" description="Low complexity" evidence="1">
    <location>
        <begin position="1171"/>
        <end position="1184"/>
    </location>
</feature>
<feature type="region of interest" description="Disordered" evidence="1">
    <location>
        <begin position="1133"/>
        <end position="1316"/>
    </location>
</feature>
<dbReference type="EMBL" id="JARKIF010000005">
    <property type="protein sequence ID" value="KAJ7638845.1"/>
    <property type="molecule type" value="Genomic_DNA"/>
</dbReference>
<feature type="region of interest" description="Disordered" evidence="1">
    <location>
        <begin position="285"/>
        <end position="310"/>
    </location>
</feature>
<evidence type="ECO:0000313" key="3">
    <source>
        <dbReference type="Proteomes" id="UP001221142"/>
    </source>
</evidence>
<comment type="caution">
    <text evidence="2">The sequence shown here is derived from an EMBL/GenBank/DDBJ whole genome shotgun (WGS) entry which is preliminary data.</text>
</comment>
<name>A0AAD7C6H9_9AGAR</name>
<feature type="region of interest" description="Disordered" evidence="1">
    <location>
        <begin position="1"/>
        <end position="20"/>
    </location>
</feature>
<feature type="region of interest" description="Disordered" evidence="1">
    <location>
        <begin position="351"/>
        <end position="374"/>
    </location>
</feature>
<gene>
    <name evidence="2" type="ORF">FB45DRAFT_904028</name>
</gene>
<sequence length="1316" mass="144439">MSHLTASPFHKPKPFEFPQQRSGISDATTVHAPSYPTPASIMGPDSSEYFETPAASISPEAPGARLRRAASSIVYHNSGLRESRERTVQRSSRSFLVVLPPPSLPQDHGHLGNTLSSGPRHRLSQGLLMPLFPTMYGQLSAIAREYNFPSTTGLCLYLHFNEHGITATPRISDDSWQIIWSHALDPAAPAQGLPICGKIEFDIDMRLARWYGAWMASSHREHVDVPMSVTPSAAPSVVHYREGSRTTFVDGDDQDNQSIARPQPRHVPRALSLVDRFDAMSARSGPRSVVARAPVPEQAPGSQNLSPIYQEDEPKTAKYDLEHKVKSWRASAIPPAAAAIAEVGQILLAGPSISSSPPADSPIVTSNDDERPDDEYRIEDYSFSISSAGPGDYDPYSPLTWYYDPSVHLANRLQGSVMMSPSTCTSFGPSDYTLPPYIPDLDLDRVPTPDIAQRMFEDVPPSPSVVTSWGAPLSYPASPISEYQTPSVHLADRGEFSRPVTPMTATSWGPPDSFPPSPVTPFYVRTPDAGQRSFDESLHHAPWSHVWPYHDRSATTPWNMVWPHDIEEGTNDQPKASVHERSATTPWNMVWPHGMEQAVGPWQMVWPFHDQATSTVNSRGAARGVEVNLINYPALASLYPSYVTVRFATAYPRFDLYLPQYPHNLSDIYPEVDSPVNRGPITVDLAEYASLRALYPGQGYPWNLDNIYAAVITSGPIVIDVTGYPALNDLYSAPQGYPWNLYSIYPVVSAPRIQGSIVIELAGYLSLKSLYAAPQGYPWNLYSIYPDIASSRSLVEGPIEVDLAEYVALENLYPPQGYPWNLQRIYSSLVATQHQGPVVIHLEQYPALKTLYPGQGYPWSLDFIYLGLANPSDTHGPVTVDLAEYTALKYLYPAQGYPWNLDAIYLNLNVPTVHDQGLIVIDVADYPALRSLYRAQGYPWNLDNIYSDLVAPNNRGPVVVDLTGYVALKNLYPAQGYPWNLYNIYSNFPAPLGKGPIVIDVTRYPGLRSLYPALVVPRNGTLQIEPCLGYPHLIIYRAVFPYFDLYGDSSVPALAAPYVRVRRQSRFTSSDLHALMNKSTLKPKPRLPRKTHADLHATLFPRGTDVSTPSGTVVPKIRKPSKTHLELHLSAFPSGVVSSPSGTTPARRPAPTSSLPPTPPASLAPTPSPAPLAATPPRSLRARSGSVLRTSLPPSPRPIGGRSPITRSPAIPLPPTPVDPPRAVSDRTARGGASLTRAVSMAHPPASSVEESSPKLNRSASTGGPRGPLRRDSLVMQRVRAMQMQAGEPSIPEKEDDALSNFPLPPRQPPVRKVIS</sequence>
<dbReference type="Proteomes" id="UP001221142">
    <property type="component" value="Unassembled WGS sequence"/>
</dbReference>
<keyword evidence="3" id="KW-1185">Reference proteome</keyword>
<accession>A0AAD7C6H9</accession>
<feature type="compositionally biased region" description="Pro residues" evidence="1">
    <location>
        <begin position="1154"/>
        <end position="1170"/>
    </location>
</feature>